<reference evidence="1 2" key="1">
    <citation type="journal article" date="2020" name="Cell">
        <title>Large-Scale Comparative Analyses of Tick Genomes Elucidate Their Genetic Diversity and Vector Capacities.</title>
        <authorList>
            <consortium name="Tick Genome and Microbiome Consortium (TIGMIC)"/>
            <person name="Jia N."/>
            <person name="Wang J."/>
            <person name="Shi W."/>
            <person name="Du L."/>
            <person name="Sun Y."/>
            <person name="Zhan W."/>
            <person name="Jiang J.F."/>
            <person name="Wang Q."/>
            <person name="Zhang B."/>
            <person name="Ji P."/>
            <person name="Bell-Sakyi L."/>
            <person name="Cui X.M."/>
            <person name="Yuan T.T."/>
            <person name="Jiang B.G."/>
            <person name="Yang W.F."/>
            <person name="Lam T.T."/>
            <person name="Chang Q.C."/>
            <person name="Ding S.J."/>
            <person name="Wang X.J."/>
            <person name="Zhu J.G."/>
            <person name="Ruan X.D."/>
            <person name="Zhao L."/>
            <person name="Wei J.T."/>
            <person name="Ye R.Z."/>
            <person name="Que T.C."/>
            <person name="Du C.H."/>
            <person name="Zhou Y.H."/>
            <person name="Cheng J.X."/>
            <person name="Dai P.F."/>
            <person name="Guo W.B."/>
            <person name="Han X.H."/>
            <person name="Huang E.J."/>
            <person name="Li L.F."/>
            <person name="Wei W."/>
            <person name="Gao Y.C."/>
            <person name="Liu J.Z."/>
            <person name="Shao H.Z."/>
            <person name="Wang X."/>
            <person name="Wang C.C."/>
            <person name="Yang T.C."/>
            <person name="Huo Q.B."/>
            <person name="Li W."/>
            <person name="Chen H.Y."/>
            <person name="Chen S.E."/>
            <person name="Zhou L.G."/>
            <person name="Ni X.B."/>
            <person name="Tian J.H."/>
            <person name="Sheng Y."/>
            <person name="Liu T."/>
            <person name="Pan Y.S."/>
            <person name="Xia L.Y."/>
            <person name="Li J."/>
            <person name="Zhao F."/>
            <person name="Cao W.C."/>
        </authorList>
    </citation>
    <scope>NUCLEOTIDE SEQUENCE [LARGE SCALE GENOMIC DNA]</scope>
    <source>
        <strain evidence="1">HaeL-2018</strain>
    </source>
</reference>
<organism evidence="1 2">
    <name type="scientific">Haemaphysalis longicornis</name>
    <name type="common">Bush tick</name>
    <dbReference type="NCBI Taxonomy" id="44386"/>
    <lineage>
        <taxon>Eukaryota</taxon>
        <taxon>Metazoa</taxon>
        <taxon>Ecdysozoa</taxon>
        <taxon>Arthropoda</taxon>
        <taxon>Chelicerata</taxon>
        <taxon>Arachnida</taxon>
        <taxon>Acari</taxon>
        <taxon>Parasitiformes</taxon>
        <taxon>Ixodida</taxon>
        <taxon>Ixodoidea</taxon>
        <taxon>Ixodidae</taxon>
        <taxon>Haemaphysalinae</taxon>
        <taxon>Haemaphysalis</taxon>
    </lineage>
</organism>
<dbReference type="VEuPathDB" id="VectorBase:HLOH_059042"/>
<comment type="caution">
    <text evidence="1">The sequence shown here is derived from an EMBL/GenBank/DDBJ whole genome shotgun (WGS) entry which is preliminary data.</text>
</comment>
<accession>A0A9J6H059</accession>
<evidence type="ECO:0000313" key="2">
    <source>
        <dbReference type="Proteomes" id="UP000821853"/>
    </source>
</evidence>
<dbReference type="AlphaFoldDB" id="A0A9J6H059"/>
<proteinExistence type="predicted"/>
<name>A0A9J6H059_HAELO</name>
<dbReference type="OrthoDB" id="8121249at2759"/>
<keyword evidence="2" id="KW-1185">Reference proteome</keyword>
<dbReference type="Proteomes" id="UP000821853">
    <property type="component" value="Unassembled WGS sequence"/>
</dbReference>
<dbReference type="EMBL" id="JABSTR010001521">
    <property type="protein sequence ID" value="KAH9384071.1"/>
    <property type="molecule type" value="Genomic_DNA"/>
</dbReference>
<gene>
    <name evidence="1" type="ORF">HPB48_026054</name>
</gene>
<protein>
    <submittedName>
        <fullName evidence="1">Uncharacterized protein</fullName>
    </submittedName>
</protein>
<dbReference type="Gene3D" id="3.30.70.1820">
    <property type="entry name" value="L1 transposable element, RRM domain"/>
    <property type="match status" value="1"/>
</dbReference>
<sequence>MKAISAKQDSRHAEVMGVLFDVRKNQVELTQKVSHLATRLTTVKAAIESFEGKPPTTYISNIVSEVVQNESEATHLRLNDLEDRCRRDNLLFYGISDNYLEKWEDSEKCVHGLLSRYFNMHLTEDMIVRAHRLGKVVENKTPPIIVKFLSFKQRIVFCRKRKN</sequence>
<evidence type="ECO:0000313" key="1">
    <source>
        <dbReference type="EMBL" id="KAH9384071.1"/>
    </source>
</evidence>